<proteinExistence type="predicted"/>
<accession>A0A0E9U3V2</accession>
<evidence type="ECO:0000313" key="1">
    <source>
        <dbReference type="EMBL" id="JAH60599.1"/>
    </source>
</evidence>
<protein>
    <submittedName>
        <fullName evidence="1">Uncharacterized protein</fullName>
    </submittedName>
</protein>
<name>A0A0E9U3V2_ANGAN</name>
<reference evidence="1" key="2">
    <citation type="journal article" date="2015" name="Fish Shellfish Immunol.">
        <title>Early steps in the European eel (Anguilla anguilla)-Vibrio vulnificus interaction in the gills: Role of the RtxA13 toxin.</title>
        <authorList>
            <person name="Callol A."/>
            <person name="Pajuelo D."/>
            <person name="Ebbesson L."/>
            <person name="Teles M."/>
            <person name="MacKenzie S."/>
            <person name="Amaro C."/>
        </authorList>
    </citation>
    <scope>NUCLEOTIDE SEQUENCE</scope>
</reference>
<reference evidence="1" key="1">
    <citation type="submission" date="2014-11" db="EMBL/GenBank/DDBJ databases">
        <authorList>
            <person name="Amaro Gonzalez C."/>
        </authorList>
    </citation>
    <scope>NUCLEOTIDE SEQUENCE</scope>
</reference>
<sequence>MGILVSAFMFDISGCSV</sequence>
<organism evidence="1">
    <name type="scientific">Anguilla anguilla</name>
    <name type="common">European freshwater eel</name>
    <name type="synonym">Muraena anguilla</name>
    <dbReference type="NCBI Taxonomy" id="7936"/>
    <lineage>
        <taxon>Eukaryota</taxon>
        <taxon>Metazoa</taxon>
        <taxon>Chordata</taxon>
        <taxon>Craniata</taxon>
        <taxon>Vertebrata</taxon>
        <taxon>Euteleostomi</taxon>
        <taxon>Actinopterygii</taxon>
        <taxon>Neopterygii</taxon>
        <taxon>Teleostei</taxon>
        <taxon>Anguilliformes</taxon>
        <taxon>Anguillidae</taxon>
        <taxon>Anguilla</taxon>
    </lineage>
</organism>
<dbReference type="AlphaFoldDB" id="A0A0E9U3V2"/>
<dbReference type="EMBL" id="GBXM01047978">
    <property type="protein sequence ID" value="JAH60599.1"/>
    <property type="molecule type" value="Transcribed_RNA"/>
</dbReference>